<dbReference type="PIRSF" id="PIRSF004911">
    <property type="entry name" value="DUF160"/>
    <property type="match status" value="1"/>
</dbReference>
<dbReference type="GO" id="GO:0046872">
    <property type="term" value="F:metal ion binding"/>
    <property type="evidence" value="ECO:0007669"/>
    <property type="project" value="UniProtKB-KW"/>
</dbReference>
<dbReference type="Gene3D" id="6.10.140.1170">
    <property type="match status" value="1"/>
</dbReference>
<feature type="binding site" evidence="9">
    <location>
        <position position="137"/>
    </location>
    <ligand>
        <name>[4Fe-4S] cluster</name>
        <dbReference type="ChEBI" id="CHEBI:49883"/>
        <note>4Fe-4S-S-AdoMet</note>
    </ligand>
</feature>
<dbReference type="EMBL" id="CP030032">
    <property type="protein sequence ID" value="AWV90027.1"/>
    <property type="molecule type" value="Genomic_DNA"/>
</dbReference>
<keyword evidence="4 9" id="KW-0479">Metal-binding</keyword>
<dbReference type="SFLD" id="SFLDS00029">
    <property type="entry name" value="Radical_SAM"/>
    <property type="match status" value="1"/>
</dbReference>
<sequence length="389" mass="43801">MPTTYEMRPAIWADIRPEQWQDWHWQQQNRLRSVEALEAVVALSDAERAAFAASSEAFRVAITPHYATLMEASCDPAGPTRCPIRLQALPHPGELVEYAFELDDPLAEEAHMPVPGITHRYPDRVLFYASHNCPMYCRHCTRKRKVSDPTTAASRTQIAQGLDYIRRTKTVRDVLVSGGDPLTLSDARLGEILHGLREIEHVEVIRLGTRNPVTLPQRITPEFCEMLRGVRPLYLHTHFNHPRELGEDAARALRMLLDAGCVLGNQMVLLKGVNDDPETVLELNRKLLIHGCRPYYMLQCDMARGITHFRTPLSTGLRIVEYLRGRIGGMGIPDFVVDLPGGGGKIELSPDYIIDRKPCEIEGVIGEQITFQNWAGETFEFVDLADSSS</sequence>
<organism evidence="11 12">
    <name type="scientific">Bradymonas sediminis</name>
    <dbReference type="NCBI Taxonomy" id="1548548"/>
    <lineage>
        <taxon>Bacteria</taxon>
        <taxon>Deltaproteobacteria</taxon>
        <taxon>Bradymonadales</taxon>
        <taxon>Bradymonadaceae</taxon>
        <taxon>Bradymonas</taxon>
    </lineage>
</organism>
<keyword evidence="5 10" id="KW-0663">Pyridoxal phosphate</keyword>
<evidence type="ECO:0000256" key="1">
    <source>
        <dbReference type="ARBA" id="ARBA00001933"/>
    </source>
</evidence>
<dbReference type="NCBIfam" id="TIGR00238">
    <property type="entry name" value="KamA family radical SAM protein"/>
    <property type="match status" value="1"/>
</dbReference>
<protein>
    <submittedName>
        <fullName evidence="11">Lysine 2,3-aminomutase</fullName>
    </submittedName>
</protein>
<dbReference type="PROSITE" id="PS51918">
    <property type="entry name" value="RADICAL_SAM"/>
    <property type="match status" value="1"/>
</dbReference>
<dbReference type="InterPro" id="IPR013785">
    <property type="entry name" value="Aldolase_TIM"/>
</dbReference>
<accession>A0A2Z4FLZ4</accession>
<dbReference type="GO" id="GO:0016853">
    <property type="term" value="F:isomerase activity"/>
    <property type="evidence" value="ECO:0007669"/>
    <property type="project" value="UniProtKB-KW"/>
</dbReference>
<evidence type="ECO:0000256" key="7">
    <source>
        <dbReference type="ARBA" id="ARBA00023014"/>
    </source>
</evidence>
<proteinExistence type="predicted"/>
<keyword evidence="2 9" id="KW-0004">4Fe-4S</keyword>
<dbReference type="Pfam" id="PF04055">
    <property type="entry name" value="Radical_SAM"/>
    <property type="match status" value="1"/>
</dbReference>
<keyword evidence="6" id="KW-0408">Iron</keyword>
<dbReference type="Gene3D" id="3.20.20.70">
    <property type="entry name" value="Aldolase class I"/>
    <property type="match status" value="1"/>
</dbReference>
<name>A0A2Z4FLZ4_9DELT</name>
<evidence type="ECO:0000256" key="5">
    <source>
        <dbReference type="ARBA" id="ARBA00022898"/>
    </source>
</evidence>
<dbReference type="PANTHER" id="PTHR30538:SF1">
    <property type="entry name" value="L-LYSINE 2,3-AMINOMUTASE"/>
    <property type="match status" value="1"/>
</dbReference>
<evidence type="ECO:0000256" key="8">
    <source>
        <dbReference type="ARBA" id="ARBA00023235"/>
    </source>
</evidence>
<evidence type="ECO:0000256" key="3">
    <source>
        <dbReference type="ARBA" id="ARBA00022691"/>
    </source>
</evidence>
<feature type="binding site" evidence="9">
    <location>
        <position position="133"/>
    </location>
    <ligand>
        <name>[4Fe-4S] cluster</name>
        <dbReference type="ChEBI" id="CHEBI:49883"/>
        <note>4Fe-4S-S-AdoMet</note>
    </ligand>
</feature>
<dbReference type="RefSeq" id="WP_111335168.1">
    <property type="nucleotide sequence ID" value="NZ_CP030032.1"/>
</dbReference>
<dbReference type="Pfam" id="PF12544">
    <property type="entry name" value="LAM_C"/>
    <property type="match status" value="1"/>
</dbReference>
<dbReference type="InterPro" id="IPR025895">
    <property type="entry name" value="LAM_C_dom"/>
</dbReference>
<dbReference type="InterPro" id="IPR058240">
    <property type="entry name" value="rSAM_sf"/>
</dbReference>
<evidence type="ECO:0000256" key="2">
    <source>
        <dbReference type="ARBA" id="ARBA00022485"/>
    </source>
</evidence>
<evidence type="ECO:0000256" key="9">
    <source>
        <dbReference type="PIRSR" id="PIRSR004911-1"/>
    </source>
</evidence>
<dbReference type="OrthoDB" id="9768064at2"/>
<evidence type="ECO:0000256" key="4">
    <source>
        <dbReference type="ARBA" id="ARBA00022723"/>
    </source>
</evidence>
<dbReference type="SFLD" id="SFLDG01070">
    <property type="entry name" value="PLP-dependent"/>
    <property type="match status" value="1"/>
</dbReference>
<keyword evidence="3" id="KW-0949">S-adenosyl-L-methionine</keyword>
<comment type="cofactor">
    <cofactor evidence="1 10">
        <name>pyridoxal 5'-phosphate</name>
        <dbReference type="ChEBI" id="CHEBI:597326"/>
    </cofactor>
</comment>
<evidence type="ECO:0000313" key="12">
    <source>
        <dbReference type="Proteomes" id="UP000249799"/>
    </source>
</evidence>
<dbReference type="PANTHER" id="PTHR30538">
    <property type="entry name" value="LYSINE 2,3-AMINOMUTASE-RELATED"/>
    <property type="match status" value="1"/>
</dbReference>
<feature type="binding site" evidence="9">
    <location>
        <position position="140"/>
    </location>
    <ligand>
        <name>[4Fe-4S] cluster</name>
        <dbReference type="ChEBI" id="CHEBI:49883"/>
        <note>4Fe-4S-S-AdoMet</note>
    </ligand>
</feature>
<evidence type="ECO:0000256" key="10">
    <source>
        <dbReference type="PIRSR" id="PIRSR603739-50"/>
    </source>
</evidence>
<dbReference type="KEGG" id="bsed:DN745_12025"/>
<keyword evidence="8" id="KW-0413">Isomerase</keyword>
<dbReference type="InterPro" id="IPR007197">
    <property type="entry name" value="rSAM"/>
</dbReference>
<dbReference type="GO" id="GO:0051539">
    <property type="term" value="F:4 iron, 4 sulfur cluster binding"/>
    <property type="evidence" value="ECO:0007669"/>
    <property type="project" value="UniProtKB-KW"/>
</dbReference>
<reference evidence="11 12" key="1">
    <citation type="submission" date="2018-06" db="EMBL/GenBank/DDBJ databases">
        <title>Lujinxingia sediminis gen. nov. sp. nov., a new facultative anaerobic member of the class Deltaproteobacteria, and proposal of Lujinxingaceae fam. nov.</title>
        <authorList>
            <person name="Guo L.-Y."/>
            <person name="Li C.-M."/>
            <person name="Wang S."/>
            <person name="Du Z.-J."/>
        </authorList>
    </citation>
    <scope>NUCLEOTIDE SEQUENCE [LARGE SCALE GENOMIC DNA]</scope>
    <source>
        <strain evidence="11 12">FA350</strain>
    </source>
</reference>
<dbReference type="SUPFAM" id="SSF102114">
    <property type="entry name" value="Radical SAM enzymes"/>
    <property type="match status" value="1"/>
</dbReference>
<keyword evidence="12" id="KW-1185">Reference proteome</keyword>
<evidence type="ECO:0000313" key="11">
    <source>
        <dbReference type="EMBL" id="AWV90027.1"/>
    </source>
</evidence>
<dbReference type="AlphaFoldDB" id="A0A2Z4FLZ4"/>
<gene>
    <name evidence="11" type="ORF">DN745_12025</name>
</gene>
<dbReference type="Proteomes" id="UP000249799">
    <property type="component" value="Chromosome"/>
</dbReference>
<feature type="modified residue" description="N6-(pyridoxal phosphate)lysine" evidence="10">
    <location>
        <position position="345"/>
    </location>
</feature>
<evidence type="ECO:0000256" key="6">
    <source>
        <dbReference type="ARBA" id="ARBA00023004"/>
    </source>
</evidence>
<dbReference type="InterPro" id="IPR003739">
    <property type="entry name" value="Lys_aminomutase/Glu_NH3_mut"/>
</dbReference>
<keyword evidence="7 9" id="KW-0411">Iron-sulfur</keyword>